<protein>
    <submittedName>
        <fullName evidence="6">Vascular associated protein</fullName>
    </submittedName>
</protein>
<dbReference type="GO" id="GO:0016020">
    <property type="term" value="C:membrane"/>
    <property type="evidence" value="ECO:0007669"/>
    <property type="project" value="Ensembl"/>
</dbReference>
<feature type="signal peptide" evidence="4">
    <location>
        <begin position="1"/>
        <end position="19"/>
    </location>
</feature>
<feature type="region of interest" description="Disordered" evidence="2">
    <location>
        <begin position="154"/>
        <end position="177"/>
    </location>
</feature>
<proteinExistence type="predicted"/>
<feature type="domain" description="EGF-like" evidence="5">
    <location>
        <begin position="1040"/>
        <end position="1080"/>
    </location>
</feature>
<dbReference type="OMA" id="DKDWSHK"/>
<feature type="region of interest" description="Disordered" evidence="2">
    <location>
        <begin position="574"/>
        <end position="615"/>
    </location>
</feature>
<feature type="compositionally biased region" description="Polar residues" evidence="2">
    <location>
        <begin position="474"/>
        <end position="492"/>
    </location>
</feature>
<feature type="region of interest" description="Disordered" evidence="2">
    <location>
        <begin position="653"/>
        <end position="701"/>
    </location>
</feature>
<dbReference type="AlphaFoldDB" id="A0A4W4GEB2"/>
<feature type="compositionally biased region" description="Polar residues" evidence="2">
    <location>
        <begin position="594"/>
        <end position="606"/>
    </location>
</feature>
<reference evidence="6" key="5">
    <citation type="submission" date="2025-09" db="UniProtKB">
        <authorList>
            <consortium name="Ensembl"/>
        </authorList>
    </citation>
    <scope>IDENTIFICATION</scope>
</reference>
<reference evidence="7" key="2">
    <citation type="journal article" date="2017" name="Sci. Adv.">
        <title>A tail of two voltages: Proteomic comparison of the three electric organs of the electric eel.</title>
        <authorList>
            <person name="Traeger L.L."/>
            <person name="Sabat G."/>
            <person name="Barrett-Wilt G.A."/>
            <person name="Wells G.B."/>
            <person name="Sussman M.R."/>
        </authorList>
    </citation>
    <scope>NUCLEOTIDE SEQUENCE [LARGE SCALE GENOMIC DNA]</scope>
</reference>
<evidence type="ECO:0000256" key="2">
    <source>
        <dbReference type="SAM" id="MobiDB-lite"/>
    </source>
</evidence>
<feature type="compositionally biased region" description="Low complexity" evidence="2">
    <location>
        <begin position="726"/>
        <end position="740"/>
    </location>
</feature>
<keyword evidence="3" id="KW-0812">Transmembrane</keyword>
<feature type="region of interest" description="Disordered" evidence="2">
    <location>
        <begin position="470"/>
        <end position="492"/>
    </location>
</feature>
<feature type="chain" id="PRO_5044239550" evidence="4">
    <location>
        <begin position="20"/>
        <end position="1279"/>
    </location>
</feature>
<evidence type="ECO:0000313" key="7">
    <source>
        <dbReference type="Proteomes" id="UP000314983"/>
    </source>
</evidence>
<dbReference type="Ensembl" id="ENSEEET00000035309.2">
    <property type="protein sequence ID" value="ENSEEEP00000034902.2"/>
    <property type="gene ID" value="ENSEEEG00000016601.2"/>
</dbReference>
<feature type="region of interest" description="Disordered" evidence="2">
    <location>
        <begin position="817"/>
        <end position="839"/>
    </location>
</feature>
<evidence type="ECO:0000256" key="4">
    <source>
        <dbReference type="SAM" id="SignalP"/>
    </source>
</evidence>
<feature type="region of interest" description="Disordered" evidence="2">
    <location>
        <begin position="721"/>
        <end position="746"/>
    </location>
</feature>
<gene>
    <name evidence="6" type="primary">si:ch211-14k19.8</name>
</gene>
<keyword evidence="4" id="KW-0732">Signal</keyword>
<keyword evidence="3" id="KW-1133">Transmembrane helix</keyword>
<keyword evidence="7" id="KW-1185">Reference proteome</keyword>
<name>A0A4W4GEB2_ELEEL</name>
<evidence type="ECO:0000259" key="5">
    <source>
        <dbReference type="PROSITE" id="PS50026"/>
    </source>
</evidence>
<dbReference type="GO" id="GO:0030218">
    <property type="term" value="P:erythrocyte differentiation"/>
    <property type="evidence" value="ECO:0007669"/>
    <property type="project" value="Ensembl"/>
</dbReference>
<dbReference type="GeneTree" id="ENSGT00730000110943"/>
<dbReference type="GO" id="GO:0042541">
    <property type="term" value="P:hemoglobin biosynthetic process"/>
    <property type="evidence" value="ECO:0007669"/>
    <property type="project" value="Ensembl"/>
</dbReference>
<evidence type="ECO:0000313" key="6">
    <source>
        <dbReference type="Ensembl" id="ENSEEEP00000034902.2"/>
    </source>
</evidence>
<organism evidence="6 7">
    <name type="scientific">Electrophorus electricus</name>
    <name type="common">Electric eel</name>
    <name type="synonym">Gymnotus electricus</name>
    <dbReference type="NCBI Taxonomy" id="8005"/>
    <lineage>
        <taxon>Eukaryota</taxon>
        <taxon>Metazoa</taxon>
        <taxon>Chordata</taxon>
        <taxon>Craniata</taxon>
        <taxon>Vertebrata</taxon>
        <taxon>Euteleostomi</taxon>
        <taxon>Actinopterygii</taxon>
        <taxon>Neopterygii</taxon>
        <taxon>Teleostei</taxon>
        <taxon>Ostariophysi</taxon>
        <taxon>Gymnotiformes</taxon>
        <taxon>Gymnotoidei</taxon>
        <taxon>Gymnotidae</taxon>
        <taxon>Electrophorus</taxon>
    </lineage>
</organism>
<keyword evidence="3" id="KW-0472">Membrane</keyword>
<reference evidence="7" key="1">
    <citation type="journal article" date="2014" name="Science">
        <title>Nonhuman genetics. Genomic basis for the convergent evolution of electric organs.</title>
        <authorList>
            <person name="Gallant J.R."/>
            <person name="Traeger L.L."/>
            <person name="Volkening J.D."/>
            <person name="Moffett H."/>
            <person name="Chen P.H."/>
            <person name="Novina C.D."/>
            <person name="Phillips G.N.Jr."/>
            <person name="Anand R."/>
            <person name="Wells G.B."/>
            <person name="Pinch M."/>
            <person name="Guth R."/>
            <person name="Unguez G.A."/>
            <person name="Albert J.S."/>
            <person name="Zakon H.H."/>
            <person name="Samanta M.P."/>
            <person name="Sussman M.R."/>
        </authorList>
    </citation>
    <scope>NUCLEOTIDE SEQUENCE [LARGE SCALE GENOMIC DNA]</scope>
</reference>
<keyword evidence="1" id="KW-0245">EGF-like domain</keyword>
<dbReference type="PROSITE" id="PS50026">
    <property type="entry name" value="EGF_3"/>
    <property type="match status" value="1"/>
</dbReference>
<feature type="transmembrane region" description="Helical" evidence="3">
    <location>
        <begin position="1088"/>
        <end position="1111"/>
    </location>
</feature>
<dbReference type="GO" id="GO:0001525">
    <property type="term" value="P:angiogenesis"/>
    <property type="evidence" value="ECO:0007669"/>
    <property type="project" value="Ensembl"/>
</dbReference>
<sequence>MRLFACCFLFIFITGNVLSEVNRECGGKIDVLRERSGSISYSFPSGVSPTTVIYKRILGYGVEKQQDVTCTWTIDARVNQTVWIEVIDVDENAQLWITFRNDTAVKKHETGVRALFSDTGRTTVEWSLRNVKGPSKLNLRWNTSEVSEELAQVPYTHSDSDPVSPSPDSPNRVTRTPDILGFTSVSPRTHTFRDVGVQQGGVPGLYDKISPPFPQENTHNGQEKAGAMISNLTYTVMLSHAGTRTHSAGSYTHKNSQTLTQTVPALVPSSAEPKLPQVSRHTFAQLQDAVAARRAYLNTDSDNAEYPLTHKNTFTQNPPSTGMHIATKIYSGIHSSIGNVPIVSSHTVRSAHSGTDQKTSEAVSNVQGLHTVTYRSDIKMTASIDGQVATVAASGGKSHPQTIAFSVTLGNRALGTETGRTNRYLRSTHINQDTSNQKYPSDSNDSDTINGTSVAISHNETNRSIFSDQDHNAQSHTENNFLKPVTTSSKATPHTPMVEHHTWNLYNTHSPNTHVPPSIYPTQKVDSQDTTNTHISHTIQSEHITRGRQTSSTLEPKTNYSSALKHFMVTTPSDLHASPGTSLKEEPEGHRHFSFTSVPQSPISDNQDGETEEMNSTMFPSTTTMSSVHSSPQINSTTIPDLMMQGTVMAEVPHDSSDEGLSTTTLNVHNSEAHTLSPPATELDTRKRQQDPPHTLSPQLLSTVVRRTEINTTMHQSTHFALTDDSSNGSHSNSSQSSVSLGPKTPLSFSLSDSTVTGSMEATRSVANSSAWTLSNDPVTPTAASHVIALSSVGSTAGEAVNTRRPLIGDTNQTQLTRTPVTTTPWPKPTPTHHQDLRSMIPSRDTPAIQTHSPIEKSGTWTLAVQANTNSSHSQTGGHAPSTAVATQLSRLHPFTVKIDKDWSHKGRVFIVEDQPVIIKVETFQVLLQVTLEQNSSLPVWPMETTFLFSSLTGVLMFSGPVFQTVVTFQTMGALSWLGRVESLLSQAGLSPLPRKGIFVGGVRVKNITIGGLHSDMCAWLFECPPGYQCVSSEGNASCSSVCHSEYCRHNGICVHRPGEPPLCQCPVGEDFWFMGQRCDLRMTRQRLVGMCIGVLCVAVALMALLSYLAVRRFKSILIQAKVDQTRSSYRRFNHFDELSARFWGRSWPGSEDSLDNPTFTRSDELLHMRALDRTCCYHDDTLSIASTYQGSTTHLSTIYPRSSQYHWNLSNCSLADCVIDSGKASDLSVCSWPIEPIQWTPFPLLQQLNRNTNSVKVSRPRSYCEGMELVDLEKSWTA</sequence>
<feature type="compositionally biased region" description="Polar residues" evidence="2">
    <location>
        <begin position="659"/>
        <end position="674"/>
    </location>
</feature>
<reference evidence="6" key="4">
    <citation type="submission" date="2025-08" db="UniProtKB">
        <authorList>
            <consortium name="Ensembl"/>
        </authorList>
    </citation>
    <scope>IDENTIFICATION</scope>
</reference>
<comment type="caution">
    <text evidence="1">Lacks conserved residue(s) required for the propagation of feature annotation.</text>
</comment>
<feature type="region of interest" description="Disordered" evidence="2">
    <location>
        <begin position="429"/>
        <end position="452"/>
    </location>
</feature>
<dbReference type="InterPro" id="IPR000742">
    <property type="entry name" value="EGF"/>
</dbReference>
<evidence type="ECO:0000256" key="1">
    <source>
        <dbReference type="PROSITE-ProRule" id="PRU00076"/>
    </source>
</evidence>
<dbReference type="Proteomes" id="UP000314983">
    <property type="component" value="Chromosome 16"/>
</dbReference>
<reference evidence="6" key="3">
    <citation type="submission" date="2020-05" db="EMBL/GenBank/DDBJ databases">
        <title>Electrophorus electricus (electric eel) genome, fEleEle1, primary haplotype.</title>
        <authorList>
            <person name="Myers G."/>
            <person name="Meyer A."/>
            <person name="Fedrigo O."/>
            <person name="Formenti G."/>
            <person name="Rhie A."/>
            <person name="Tracey A."/>
            <person name="Sims Y."/>
            <person name="Jarvis E.D."/>
        </authorList>
    </citation>
    <scope>NUCLEOTIDE SEQUENCE [LARGE SCALE GENOMIC DNA]</scope>
</reference>
<evidence type="ECO:0000256" key="3">
    <source>
        <dbReference type="SAM" id="Phobius"/>
    </source>
</evidence>
<accession>A0A4W4GEB2</accession>